<evidence type="ECO:0008006" key="3">
    <source>
        <dbReference type="Google" id="ProtNLM"/>
    </source>
</evidence>
<organism evidence="1 2">
    <name type="scientific">Paeniglutamicibacter antarcticus</name>
    <dbReference type="NCBI Taxonomy" id="494023"/>
    <lineage>
        <taxon>Bacteria</taxon>
        <taxon>Bacillati</taxon>
        <taxon>Actinomycetota</taxon>
        <taxon>Actinomycetes</taxon>
        <taxon>Micrococcales</taxon>
        <taxon>Micrococcaceae</taxon>
        <taxon>Paeniglutamicibacter</taxon>
    </lineage>
</organism>
<name>A0ABP9TPX1_9MICC</name>
<comment type="caution">
    <text evidence="1">The sequence shown here is derived from an EMBL/GenBank/DDBJ whole genome shotgun (WGS) entry which is preliminary data.</text>
</comment>
<protein>
    <recommendedName>
        <fullName evidence="3">Transposase</fullName>
    </recommendedName>
</protein>
<dbReference type="EMBL" id="BAABLK010000026">
    <property type="protein sequence ID" value="GAA5227035.1"/>
    <property type="molecule type" value="Genomic_DNA"/>
</dbReference>
<dbReference type="Proteomes" id="UP001501257">
    <property type="component" value="Unassembled WGS sequence"/>
</dbReference>
<sequence length="55" mass="6438">MQGLQKGKNTIEASFTELRDRAVCQDSNHWKATERRLLSQVKHQVDEQNGHRYKA</sequence>
<evidence type="ECO:0000313" key="2">
    <source>
        <dbReference type="Proteomes" id="UP001501257"/>
    </source>
</evidence>
<accession>A0ABP9TPX1</accession>
<proteinExistence type="predicted"/>
<keyword evidence="2" id="KW-1185">Reference proteome</keyword>
<reference evidence="2" key="1">
    <citation type="journal article" date="2019" name="Int. J. Syst. Evol. Microbiol.">
        <title>The Global Catalogue of Microorganisms (GCM) 10K type strain sequencing project: providing services to taxonomists for standard genome sequencing and annotation.</title>
        <authorList>
            <consortium name="The Broad Institute Genomics Platform"/>
            <consortium name="The Broad Institute Genome Sequencing Center for Infectious Disease"/>
            <person name="Wu L."/>
            <person name="Ma J."/>
        </authorList>
    </citation>
    <scope>NUCLEOTIDE SEQUENCE [LARGE SCALE GENOMIC DNA]</scope>
    <source>
        <strain evidence="2">JCM 18952</strain>
    </source>
</reference>
<gene>
    <name evidence="1" type="ORF">GCM10025778_15680</name>
</gene>
<evidence type="ECO:0000313" key="1">
    <source>
        <dbReference type="EMBL" id="GAA5227035.1"/>
    </source>
</evidence>